<dbReference type="Pfam" id="PF01554">
    <property type="entry name" value="MatE"/>
    <property type="match status" value="2"/>
</dbReference>
<comment type="subcellular location">
    <subcellularLocation>
        <location evidence="1">Membrane</location>
        <topology evidence="1">Multi-pass membrane protein</topology>
    </subcellularLocation>
</comment>
<evidence type="ECO:0000256" key="3">
    <source>
        <dbReference type="ARBA" id="ARBA00022692"/>
    </source>
</evidence>
<feature type="non-terminal residue" evidence="7">
    <location>
        <position position="1"/>
    </location>
</feature>
<dbReference type="PANTHER" id="PTHR42893">
    <property type="entry name" value="PROTEIN DETOXIFICATION 44, CHLOROPLASTIC-RELATED"/>
    <property type="match status" value="1"/>
</dbReference>
<evidence type="ECO:0000256" key="4">
    <source>
        <dbReference type="ARBA" id="ARBA00022989"/>
    </source>
</evidence>
<dbReference type="GO" id="GO:0042910">
    <property type="term" value="F:xenobiotic transmembrane transporter activity"/>
    <property type="evidence" value="ECO:0007669"/>
    <property type="project" value="InterPro"/>
</dbReference>
<dbReference type="InterPro" id="IPR044644">
    <property type="entry name" value="DinF-like"/>
</dbReference>
<dbReference type="EMBL" id="UOET01000218">
    <property type="protein sequence ID" value="VAW28296.1"/>
    <property type="molecule type" value="Genomic_DNA"/>
</dbReference>
<dbReference type="GO" id="GO:0005886">
    <property type="term" value="C:plasma membrane"/>
    <property type="evidence" value="ECO:0007669"/>
    <property type="project" value="TreeGrafter"/>
</dbReference>
<feature type="transmembrane region" description="Helical" evidence="6">
    <location>
        <begin position="174"/>
        <end position="193"/>
    </location>
</feature>
<feature type="transmembrane region" description="Helical" evidence="6">
    <location>
        <begin position="65"/>
        <end position="85"/>
    </location>
</feature>
<dbReference type="NCBIfam" id="TIGR00797">
    <property type="entry name" value="matE"/>
    <property type="match status" value="1"/>
</dbReference>
<feature type="transmembrane region" description="Helical" evidence="6">
    <location>
        <begin position="286"/>
        <end position="308"/>
    </location>
</feature>
<keyword evidence="5 6" id="KW-0472">Membrane</keyword>
<feature type="transmembrane region" description="Helical" evidence="6">
    <location>
        <begin position="320"/>
        <end position="339"/>
    </location>
</feature>
<feature type="transmembrane region" description="Helical" evidence="6">
    <location>
        <begin position="123"/>
        <end position="143"/>
    </location>
</feature>
<feature type="transmembrane region" description="Helical" evidence="6">
    <location>
        <begin position="247"/>
        <end position="266"/>
    </location>
</feature>
<evidence type="ECO:0000256" key="6">
    <source>
        <dbReference type="SAM" id="Phobius"/>
    </source>
</evidence>
<evidence type="ECO:0000256" key="5">
    <source>
        <dbReference type="ARBA" id="ARBA00023136"/>
    </source>
</evidence>
<proteinExistence type="inferred from homology"/>
<dbReference type="GO" id="GO:0015297">
    <property type="term" value="F:antiporter activity"/>
    <property type="evidence" value="ECO:0007669"/>
    <property type="project" value="InterPro"/>
</dbReference>
<dbReference type="PANTHER" id="PTHR42893:SF46">
    <property type="entry name" value="PROTEIN DETOXIFICATION 44, CHLOROPLASTIC"/>
    <property type="match status" value="1"/>
</dbReference>
<dbReference type="AlphaFoldDB" id="A0A3B0V8I7"/>
<feature type="transmembrane region" description="Helical" evidence="6">
    <location>
        <begin position="26"/>
        <end position="45"/>
    </location>
</feature>
<feature type="transmembrane region" description="Helical" evidence="6">
    <location>
        <begin position="97"/>
        <end position="117"/>
    </location>
</feature>
<dbReference type="CDD" id="cd13136">
    <property type="entry name" value="MATE_DinF_like"/>
    <property type="match status" value="1"/>
</dbReference>
<evidence type="ECO:0000313" key="7">
    <source>
        <dbReference type="EMBL" id="VAW28296.1"/>
    </source>
</evidence>
<comment type="similarity">
    <text evidence="2">Belongs to the multi antimicrobial extrusion (MATE) (TC 2.A.66.1) family.</text>
</comment>
<gene>
    <name evidence="7" type="ORF">MNBD_BACTEROID07-1034</name>
</gene>
<keyword evidence="3 6" id="KW-0812">Transmembrane</keyword>
<evidence type="ECO:0000256" key="2">
    <source>
        <dbReference type="ARBA" id="ARBA00010199"/>
    </source>
</evidence>
<organism evidence="7">
    <name type="scientific">hydrothermal vent metagenome</name>
    <dbReference type="NCBI Taxonomy" id="652676"/>
    <lineage>
        <taxon>unclassified sequences</taxon>
        <taxon>metagenomes</taxon>
        <taxon>ecological metagenomes</taxon>
    </lineage>
</organism>
<accession>A0A3B0V8I7</accession>
<protein>
    <submittedName>
        <fullName evidence="7">DNA-damage-inducible protein F</fullName>
    </submittedName>
</protein>
<evidence type="ECO:0000256" key="1">
    <source>
        <dbReference type="ARBA" id="ARBA00004141"/>
    </source>
</evidence>
<keyword evidence="4 6" id="KW-1133">Transmembrane helix</keyword>
<reference evidence="7" key="1">
    <citation type="submission" date="2018-06" db="EMBL/GenBank/DDBJ databases">
        <authorList>
            <person name="Zhirakovskaya E."/>
        </authorList>
    </citation>
    <scope>NUCLEOTIDE SEQUENCE</scope>
</reference>
<dbReference type="InterPro" id="IPR002528">
    <property type="entry name" value="MATE_fam"/>
</dbReference>
<sequence length="370" mass="41729">GTSGFTAQSFGARDDKALHLGLQRSLLVALLLAFGLILLQVPIQWVAFKLLDGSTQVTSLARQYFFIRIYAAPATLMLYSFYGWFLGMQNARIPMAIAIVVNSVNIGLNFLLVYAFHMHSNGVALASVVAQYTGLILAIWFLFKRYKAFARRIALKILLKKEGLMIFFKVNGDIFIRTLLLIFVLTFFTGMSARISNKILAVNTLLFQFFFFFSYFADGFAFAGEALAGKAKGSGSFVLLKSTVNRLFVWGLGIAVMTGIIYLVGLKYFMYILTDNRDILNLAKEYYWWVVLLPLTGIAAFIWDGIYVGVTAAKAMRNTMILSVIFIFLPAFYLLFPYFGNNGLWMALQLFMISRGLSMWLLARKAVYRL</sequence>
<feature type="transmembrane region" description="Helical" evidence="6">
    <location>
        <begin position="205"/>
        <end position="227"/>
    </location>
</feature>
<feature type="transmembrane region" description="Helical" evidence="6">
    <location>
        <begin position="345"/>
        <end position="363"/>
    </location>
</feature>
<name>A0A3B0V8I7_9ZZZZ</name>